<evidence type="ECO:0000313" key="2">
    <source>
        <dbReference type="Proteomes" id="UP001152888"/>
    </source>
</evidence>
<evidence type="ECO:0008006" key="3">
    <source>
        <dbReference type="Google" id="ProtNLM"/>
    </source>
</evidence>
<dbReference type="AlphaFoldDB" id="A0A9P0JPP0"/>
<dbReference type="InterPro" id="IPR014729">
    <property type="entry name" value="Rossmann-like_a/b/a_fold"/>
</dbReference>
<name>A0A9P0JPP0_ACAOB</name>
<organism evidence="1 2">
    <name type="scientific">Acanthoscelides obtectus</name>
    <name type="common">Bean weevil</name>
    <name type="synonym">Bruchus obtectus</name>
    <dbReference type="NCBI Taxonomy" id="200917"/>
    <lineage>
        <taxon>Eukaryota</taxon>
        <taxon>Metazoa</taxon>
        <taxon>Ecdysozoa</taxon>
        <taxon>Arthropoda</taxon>
        <taxon>Hexapoda</taxon>
        <taxon>Insecta</taxon>
        <taxon>Pterygota</taxon>
        <taxon>Neoptera</taxon>
        <taxon>Endopterygota</taxon>
        <taxon>Coleoptera</taxon>
        <taxon>Polyphaga</taxon>
        <taxon>Cucujiformia</taxon>
        <taxon>Chrysomeloidea</taxon>
        <taxon>Chrysomelidae</taxon>
        <taxon>Bruchinae</taxon>
        <taxon>Bruchini</taxon>
        <taxon>Acanthoscelides</taxon>
    </lineage>
</organism>
<gene>
    <name evidence="1" type="ORF">ACAOBT_LOCUS608</name>
</gene>
<keyword evidence="2" id="KW-1185">Reference proteome</keyword>
<protein>
    <recommendedName>
        <fullName evidence="3">Cytidyltransferase-like domain-containing protein</fullName>
    </recommendedName>
</protein>
<dbReference type="Proteomes" id="UP001152888">
    <property type="component" value="Unassembled WGS sequence"/>
</dbReference>
<reference evidence="1" key="1">
    <citation type="submission" date="2022-03" db="EMBL/GenBank/DDBJ databases">
        <authorList>
            <person name="Sayadi A."/>
        </authorList>
    </citation>
    <scope>NUCLEOTIDE SEQUENCE</scope>
</reference>
<dbReference type="EMBL" id="CAKOFQ010006655">
    <property type="protein sequence ID" value="CAH1954560.1"/>
    <property type="molecule type" value="Genomic_DNA"/>
</dbReference>
<sequence length="189" mass="21363">MLAKTGLLIVSNPKQIHKILSSIHKQVKNTLYIQLLSALGDPLGAFQPVVFNTWPKFSKTLFNIYSQVAVHCNHLDVRVLISGLKYNIPKINTKSPIDLVIFDKTYKKSDIEQFIKGKINNITEKFEIITVDTGKAEFEEENIDEFLADHVVLGGTFDRIHVAHKFLLSEVALRSKKIATVCVKTIVLF</sequence>
<evidence type="ECO:0000313" key="1">
    <source>
        <dbReference type="EMBL" id="CAH1954560.1"/>
    </source>
</evidence>
<dbReference type="Gene3D" id="3.40.50.620">
    <property type="entry name" value="HUPs"/>
    <property type="match status" value="1"/>
</dbReference>
<dbReference type="OrthoDB" id="330671at2759"/>
<accession>A0A9P0JPP0</accession>
<comment type="caution">
    <text evidence="1">The sequence shown here is derived from an EMBL/GenBank/DDBJ whole genome shotgun (WGS) entry which is preliminary data.</text>
</comment>
<proteinExistence type="predicted"/>